<reference evidence="2 3" key="1">
    <citation type="submission" date="2019-03" db="EMBL/GenBank/DDBJ databases">
        <title>First draft genome of Liparis tanakae, snailfish: a comprehensive survey of snailfish specific genes.</title>
        <authorList>
            <person name="Kim W."/>
            <person name="Song I."/>
            <person name="Jeong J.-H."/>
            <person name="Kim D."/>
            <person name="Kim S."/>
            <person name="Ryu S."/>
            <person name="Song J.Y."/>
            <person name="Lee S.K."/>
        </authorList>
    </citation>
    <scope>NUCLEOTIDE SEQUENCE [LARGE SCALE GENOMIC DNA]</scope>
    <source>
        <tissue evidence="2">Muscle</tissue>
    </source>
</reference>
<dbReference type="EMBL" id="SRLO01000258">
    <property type="protein sequence ID" value="TNN64114.1"/>
    <property type="molecule type" value="Genomic_DNA"/>
</dbReference>
<dbReference type="Proteomes" id="UP000314294">
    <property type="component" value="Unassembled WGS sequence"/>
</dbReference>
<gene>
    <name evidence="2" type="ORF">EYF80_025612</name>
</gene>
<accession>A0A4Z2HGS5</accession>
<feature type="compositionally biased region" description="Basic and acidic residues" evidence="1">
    <location>
        <begin position="16"/>
        <end position="44"/>
    </location>
</feature>
<evidence type="ECO:0000313" key="3">
    <source>
        <dbReference type="Proteomes" id="UP000314294"/>
    </source>
</evidence>
<organism evidence="2 3">
    <name type="scientific">Liparis tanakae</name>
    <name type="common">Tanaka's snailfish</name>
    <dbReference type="NCBI Taxonomy" id="230148"/>
    <lineage>
        <taxon>Eukaryota</taxon>
        <taxon>Metazoa</taxon>
        <taxon>Chordata</taxon>
        <taxon>Craniata</taxon>
        <taxon>Vertebrata</taxon>
        <taxon>Euteleostomi</taxon>
        <taxon>Actinopterygii</taxon>
        <taxon>Neopterygii</taxon>
        <taxon>Teleostei</taxon>
        <taxon>Neoteleostei</taxon>
        <taxon>Acanthomorphata</taxon>
        <taxon>Eupercaria</taxon>
        <taxon>Perciformes</taxon>
        <taxon>Cottioidei</taxon>
        <taxon>Cottales</taxon>
        <taxon>Liparidae</taxon>
        <taxon>Liparis</taxon>
    </lineage>
</organism>
<proteinExistence type="predicted"/>
<evidence type="ECO:0000313" key="2">
    <source>
        <dbReference type="EMBL" id="TNN64114.1"/>
    </source>
</evidence>
<feature type="region of interest" description="Disordered" evidence="1">
    <location>
        <begin position="1"/>
        <end position="54"/>
    </location>
</feature>
<protein>
    <submittedName>
        <fullName evidence="2">Uncharacterized protein</fullName>
    </submittedName>
</protein>
<comment type="caution">
    <text evidence="2">The sequence shown here is derived from an EMBL/GenBank/DDBJ whole genome shotgun (WGS) entry which is preliminary data.</text>
</comment>
<evidence type="ECO:0000256" key="1">
    <source>
        <dbReference type="SAM" id="MobiDB-lite"/>
    </source>
</evidence>
<name>A0A4Z2HGS5_9TELE</name>
<keyword evidence="3" id="KW-1185">Reference proteome</keyword>
<feature type="region of interest" description="Disordered" evidence="1">
    <location>
        <begin position="100"/>
        <end position="137"/>
    </location>
</feature>
<sequence>MSTGTGANMRPAGLRGPDERGDVTEGQRQRRHVHWDGGQHEAGRPPRAGRERRRSVALKAAATFSLIIFLRLEGGRAIAKQSFAFFSKCNETLEGVAYGRGTKRRSHGNSTAGDPPHRTSARRSPRSPFGEPNYSVTLSTPLLNQTRTPVVAVISHYDKLKGLASVHPQTPPHPPDSPFCRLKRSRAALPAPAEASSVCKRPRFVNRRAFIGRGEVLHINASPAVSFVVIMTKRGKRDGGMEGGRGDYVRELRWRRYQNINHPASRTRRD</sequence>
<dbReference type="AlphaFoldDB" id="A0A4Z2HGS5"/>